<sequence length="361" mass="39909">MSGAAGMAGLCRAALLLACALAAPASAQEAKPNNDDMMEAPPVAAPREGYWADILAHDPVLARQGDTWYAFVTGPGITVYSSKDMRTWKAEPPVFATIPAWAYEVVPKFNGHIWAPDISEHDGTYYLYYSISIGGKNTSATGVATNTTLDPADPAFRWVDHGIVLRSVPHRDLWNAIDANLVEDEDGTPWLAFGSFWGGLKLVKLREDRLAIAEPQEWHTLARRERPLLAVDDANPEPGAIEAPFIFRHDGWYYLFVSYDHCCRGAKSDYRIMVGRSRDLRGPYLDRDGRRMDQGGATEVLRGTARWPGPGHNSAYTFDGRDWLGVHAYDVEDGGLPKLKILPLAWDEDGWPVVEAGALER</sequence>
<comment type="catalytic activity">
    <reaction evidence="5">
        <text>Hydrolysis of terminal non-reducing alpha-L-arabinofuranoside residues in alpha-L-arabinosides.</text>
        <dbReference type="EC" id="3.2.1.55"/>
    </reaction>
</comment>
<evidence type="ECO:0000256" key="1">
    <source>
        <dbReference type="ARBA" id="ARBA00004834"/>
    </source>
</evidence>
<feature type="chain" id="PRO_5021804594" description="Extracellular exo-alpha-(1-&gt;5)-L-arabinofuranosidase" evidence="9">
    <location>
        <begin position="28"/>
        <end position="361"/>
    </location>
</feature>
<dbReference type="EC" id="3.2.1.55" evidence="5"/>
<dbReference type="InterPro" id="IPR006710">
    <property type="entry name" value="Glyco_hydro_43"/>
</dbReference>
<keyword evidence="3 5" id="KW-0378">Hydrolase</keyword>
<evidence type="ECO:0000256" key="8">
    <source>
        <dbReference type="PIRSR" id="PIRSR026534-3"/>
    </source>
</evidence>
<feature type="site" description="Important for substrate recognition" evidence="8">
    <location>
        <position position="312"/>
    </location>
</feature>
<keyword evidence="11" id="KW-1185">Reference proteome</keyword>
<dbReference type="InterPro" id="IPR016840">
    <property type="entry name" value="Glyco_hydro_43_endo_a_Ara-ase"/>
</dbReference>
<dbReference type="PANTHER" id="PTHR43301">
    <property type="entry name" value="ARABINAN ENDO-1,5-ALPHA-L-ARABINOSIDASE"/>
    <property type="match status" value="1"/>
</dbReference>
<evidence type="ECO:0000256" key="2">
    <source>
        <dbReference type="ARBA" id="ARBA00009865"/>
    </source>
</evidence>
<feature type="binding site" evidence="7">
    <location>
        <begin position="195"/>
        <end position="197"/>
    </location>
    <ligand>
        <name>substrate</name>
    </ligand>
</feature>
<dbReference type="CDD" id="cd18830">
    <property type="entry name" value="GH43_CjArb43A-like"/>
    <property type="match status" value="1"/>
</dbReference>
<dbReference type="Gene3D" id="2.115.10.20">
    <property type="entry name" value="Glycosyl hydrolase domain, family 43"/>
    <property type="match status" value="1"/>
</dbReference>
<evidence type="ECO:0000256" key="4">
    <source>
        <dbReference type="ARBA" id="ARBA00023295"/>
    </source>
</evidence>
<keyword evidence="9" id="KW-0732">Signal</keyword>
<reference evidence="10 11" key="1">
    <citation type="submission" date="2019-07" db="EMBL/GenBank/DDBJ databases">
        <title>Genome sequencing of lignin-degrading bacterial isolates.</title>
        <authorList>
            <person name="Gladden J."/>
        </authorList>
    </citation>
    <scope>NUCLEOTIDE SEQUENCE [LARGE SCALE GENOMIC DNA]</scope>
    <source>
        <strain evidence="10 11">J19</strain>
    </source>
</reference>
<feature type="binding site" evidence="7">
    <location>
        <position position="135"/>
    </location>
    <ligand>
        <name>substrate</name>
    </ligand>
</feature>
<dbReference type="GO" id="GO:0031222">
    <property type="term" value="P:arabinan catabolic process"/>
    <property type="evidence" value="ECO:0007669"/>
    <property type="project" value="UniProtKB-UniPathway"/>
</dbReference>
<evidence type="ECO:0000313" key="11">
    <source>
        <dbReference type="Proteomes" id="UP000321583"/>
    </source>
</evidence>
<accession>A0A562DL61</accession>
<feature type="site" description="Important for catalytic activity, responsible for pKa modulation of the active site Glu and correct orientation of both the proton donor and substrate" evidence="8">
    <location>
        <position position="178"/>
    </location>
</feature>
<comment type="similarity">
    <text evidence="2 5">Belongs to the glycosyl hydrolase 43 family.</text>
</comment>
<gene>
    <name evidence="10" type="ORF">L613_002700000320</name>
</gene>
<dbReference type="InterPro" id="IPR050727">
    <property type="entry name" value="GH43_arabinanases"/>
</dbReference>
<evidence type="ECO:0000256" key="6">
    <source>
        <dbReference type="PIRSR" id="PIRSR026534-1"/>
    </source>
</evidence>
<organism evidence="10 11">
    <name type="scientific">Pseudoxanthomonas taiwanensis J19</name>
    <dbReference type="NCBI Taxonomy" id="935569"/>
    <lineage>
        <taxon>Bacteria</taxon>
        <taxon>Pseudomonadati</taxon>
        <taxon>Pseudomonadota</taxon>
        <taxon>Gammaproteobacteria</taxon>
        <taxon>Lysobacterales</taxon>
        <taxon>Lysobacteraceae</taxon>
        <taxon>Pseudoxanthomonas</taxon>
    </lineage>
</organism>
<comment type="caution">
    <text evidence="10">The sequence shown here is derived from an EMBL/GenBank/DDBJ whole genome shotgun (WGS) entry which is preliminary data.</text>
</comment>
<keyword evidence="4 5" id="KW-0326">Glycosidase</keyword>
<name>A0A562DL61_9GAMM</name>
<dbReference type="AlphaFoldDB" id="A0A562DL61"/>
<feature type="active site" description="Proton donor" evidence="6">
    <location>
        <position position="242"/>
    </location>
</feature>
<feature type="binding site" evidence="7">
    <location>
        <position position="58"/>
    </location>
    <ligand>
        <name>substrate</name>
    </ligand>
</feature>
<dbReference type="GO" id="GO:0046556">
    <property type="term" value="F:alpha-L-arabinofuranosidase activity"/>
    <property type="evidence" value="ECO:0007669"/>
    <property type="project" value="UniProtKB-EC"/>
</dbReference>
<dbReference type="InterPro" id="IPR023296">
    <property type="entry name" value="Glyco_hydro_beta-prop_sf"/>
</dbReference>
<dbReference type="RefSeq" id="WP_222612043.1">
    <property type="nucleotide sequence ID" value="NZ_VLJS01000055.1"/>
</dbReference>
<evidence type="ECO:0000256" key="3">
    <source>
        <dbReference type="ARBA" id="ARBA00022801"/>
    </source>
</evidence>
<dbReference type="SUPFAM" id="SSF75005">
    <property type="entry name" value="Arabinanase/levansucrase/invertase"/>
    <property type="match status" value="1"/>
</dbReference>
<dbReference type="EMBL" id="VLJS01000055">
    <property type="protein sequence ID" value="TWH10412.1"/>
    <property type="molecule type" value="Genomic_DNA"/>
</dbReference>
<proteinExistence type="inferred from homology"/>
<dbReference type="Pfam" id="PF04616">
    <property type="entry name" value="Glyco_hydro_43"/>
    <property type="match status" value="1"/>
</dbReference>
<dbReference type="PIRSF" id="PIRSF026534">
    <property type="entry name" value="Endo_alpha-L-arabinosidase"/>
    <property type="match status" value="1"/>
</dbReference>
<protein>
    <recommendedName>
        <fullName evidence="5">Extracellular exo-alpha-(1-&gt;5)-L-arabinofuranosidase</fullName>
        <ecNumber evidence="5">3.2.1.55</ecNumber>
    </recommendedName>
</protein>
<evidence type="ECO:0000256" key="5">
    <source>
        <dbReference type="PIRNR" id="PIRNR026534"/>
    </source>
</evidence>
<dbReference type="Proteomes" id="UP000321583">
    <property type="component" value="Unassembled WGS sequence"/>
</dbReference>
<evidence type="ECO:0000256" key="7">
    <source>
        <dbReference type="PIRSR" id="PIRSR026534-2"/>
    </source>
</evidence>
<dbReference type="GO" id="GO:0046558">
    <property type="term" value="F:arabinan endo-1,5-alpha-L-arabinosidase activity"/>
    <property type="evidence" value="ECO:0007669"/>
    <property type="project" value="InterPro"/>
</dbReference>
<feature type="signal peptide" evidence="9">
    <location>
        <begin position="1"/>
        <end position="27"/>
    </location>
</feature>
<dbReference type="UniPathway" id="UPA00667"/>
<evidence type="ECO:0000256" key="9">
    <source>
        <dbReference type="SAM" id="SignalP"/>
    </source>
</evidence>
<dbReference type="PANTHER" id="PTHR43301:SF3">
    <property type="entry name" value="ARABINAN ENDO-1,5-ALPHA-L-ARABINOSIDASE A-RELATED"/>
    <property type="match status" value="1"/>
</dbReference>
<feature type="active site" description="Proton acceptor" evidence="6">
    <location>
        <position position="58"/>
    </location>
</feature>
<evidence type="ECO:0000313" key="10">
    <source>
        <dbReference type="EMBL" id="TWH10412.1"/>
    </source>
</evidence>
<feature type="binding site" evidence="7">
    <location>
        <begin position="175"/>
        <end position="178"/>
    </location>
    <ligand>
        <name>substrate</name>
    </ligand>
</feature>
<comment type="pathway">
    <text evidence="1 5">Glycan metabolism; L-arabinan degradation.</text>
</comment>